<dbReference type="EMBL" id="CM003536">
    <property type="protein sequence ID" value="RCV44499.1"/>
    <property type="molecule type" value="Genomic_DNA"/>
</dbReference>
<name>A0A368SPZ4_SETIT</name>
<reference evidence="7" key="1">
    <citation type="journal article" date="2012" name="Nat. Biotechnol.">
        <title>Reference genome sequence of the model plant Setaria.</title>
        <authorList>
            <person name="Bennetzen J.L."/>
            <person name="Schmutz J."/>
            <person name="Wang H."/>
            <person name="Percifield R."/>
            <person name="Hawkins J."/>
            <person name="Pontaroli A.C."/>
            <person name="Estep M."/>
            <person name="Feng L."/>
            <person name="Vaughn J.N."/>
            <person name="Grimwood J."/>
            <person name="Jenkins J."/>
            <person name="Barry K."/>
            <person name="Lindquist E."/>
            <person name="Hellsten U."/>
            <person name="Deshpande S."/>
            <person name="Wang X."/>
            <person name="Wu X."/>
            <person name="Mitros T."/>
            <person name="Triplett J."/>
            <person name="Yang X."/>
            <person name="Ye C.Y."/>
            <person name="Mauro-Herrera M."/>
            <person name="Wang L."/>
            <person name="Li P."/>
            <person name="Sharma M."/>
            <person name="Sharma R."/>
            <person name="Ronald P.C."/>
            <person name="Panaud O."/>
            <person name="Kellogg E.A."/>
            <person name="Brutnell T.P."/>
            <person name="Doust A.N."/>
            <person name="Tuskan G.A."/>
            <person name="Rokhsar D."/>
            <person name="Devos K.M."/>
        </authorList>
    </citation>
    <scope>NUCLEOTIDE SEQUENCE [LARGE SCALE GENOMIC DNA]</scope>
    <source>
        <strain evidence="7">Yugu1</strain>
    </source>
</reference>
<dbReference type="Pfam" id="PF00010">
    <property type="entry name" value="HLH"/>
    <property type="match status" value="1"/>
</dbReference>
<dbReference type="STRING" id="4555.A0A368SPZ4"/>
<dbReference type="OrthoDB" id="690068at2759"/>
<accession>A0A368SPZ4</accession>
<dbReference type="InterPro" id="IPR052610">
    <property type="entry name" value="bHLH_transcription_regulator"/>
</dbReference>
<keyword evidence="2" id="KW-0805">Transcription regulation</keyword>
<evidence type="ECO:0008006" key="8">
    <source>
        <dbReference type="Google" id="ProtNLM"/>
    </source>
</evidence>
<feature type="region of interest" description="Disordered" evidence="4">
    <location>
        <begin position="1"/>
        <end position="25"/>
    </location>
</feature>
<dbReference type="SMART" id="SM00353">
    <property type="entry name" value="HLH"/>
    <property type="match status" value="1"/>
</dbReference>
<dbReference type="GO" id="GO:0005634">
    <property type="term" value="C:nucleus"/>
    <property type="evidence" value="ECO:0007669"/>
    <property type="project" value="UniProtKB-SubCell"/>
</dbReference>
<dbReference type="PANTHER" id="PTHR45959:SF53">
    <property type="entry name" value="BHLH DOMAIN-CONTAINING PROTEIN"/>
    <property type="match status" value="1"/>
</dbReference>
<dbReference type="PROSITE" id="PS51671">
    <property type="entry name" value="ACT"/>
    <property type="match status" value="1"/>
</dbReference>
<evidence type="ECO:0000256" key="3">
    <source>
        <dbReference type="ARBA" id="ARBA00023163"/>
    </source>
</evidence>
<gene>
    <name evidence="7" type="ORF">SETIT_9G378600v2</name>
</gene>
<dbReference type="PANTHER" id="PTHR45959">
    <property type="entry name" value="BHLH TRANSCRIPTION FACTOR"/>
    <property type="match status" value="1"/>
</dbReference>
<sequence length="373" mass="39983">MTEIDSTGAAVRGGAHYKRRDPPYTSLNTTKYMEDSILFMQWAMNTLQHEHPAPAVVDEATSPSLQPLPEASYAAETVQESLITAAHAHAAATGWSSRDTTTRGGHVLTNSAWHAAPTGGSSGSGTNNLPVNWNFSAVSAELASDGTPETPIFTTKRGLPELAAYGSPMPLIRRAGLKSTGSTPTSSAPYAHDHIIAERKRREKINQRFVELSAVIPGLKKMDKATILSDATRYVKELREKLNARDAGGVVIRSSGTVVLVKRPCYAPPDDEEGAPLWAPAAVRKPLPEIDVQLSGNNVMVRVLCENGKGVVARVLAEVEDLHLSIVDASVIPFPACALNITITAKVEATFIVTAEEIIGRVSSALSQQQHRK</sequence>
<proteinExistence type="inferred from homology"/>
<evidence type="ECO:0000256" key="1">
    <source>
        <dbReference type="ARBA" id="ARBA00005510"/>
    </source>
</evidence>
<dbReference type="InterPro" id="IPR002912">
    <property type="entry name" value="ACT_dom"/>
</dbReference>
<evidence type="ECO:0000259" key="6">
    <source>
        <dbReference type="PROSITE" id="PS51671"/>
    </source>
</evidence>
<evidence type="ECO:0000256" key="4">
    <source>
        <dbReference type="SAM" id="MobiDB-lite"/>
    </source>
</evidence>
<evidence type="ECO:0000259" key="5">
    <source>
        <dbReference type="PROSITE" id="PS50888"/>
    </source>
</evidence>
<dbReference type="InterPro" id="IPR011598">
    <property type="entry name" value="bHLH_dom"/>
</dbReference>
<dbReference type="AlphaFoldDB" id="A0A368SPZ4"/>
<dbReference type="InterPro" id="IPR036638">
    <property type="entry name" value="HLH_DNA-bd_sf"/>
</dbReference>
<feature type="domain" description="ACT" evidence="6">
    <location>
        <begin position="300"/>
        <end position="373"/>
    </location>
</feature>
<feature type="domain" description="BHLH" evidence="5">
    <location>
        <begin position="189"/>
        <end position="238"/>
    </location>
</feature>
<reference evidence="7" key="2">
    <citation type="submission" date="2015-07" db="EMBL/GenBank/DDBJ databases">
        <authorList>
            <person name="Noorani M."/>
        </authorList>
    </citation>
    <scope>NUCLEOTIDE SEQUENCE</scope>
    <source>
        <strain evidence="7">Yugu1</strain>
    </source>
</reference>
<dbReference type="SUPFAM" id="SSF47459">
    <property type="entry name" value="HLH, helix-loop-helix DNA-binding domain"/>
    <property type="match status" value="1"/>
</dbReference>
<keyword evidence="3" id="KW-0804">Transcription</keyword>
<dbReference type="PROSITE" id="PS50888">
    <property type="entry name" value="BHLH"/>
    <property type="match status" value="1"/>
</dbReference>
<organism evidence="7">
    <name type="scientific">Setaria italica</name>
    <name type="common">Foxtail millet</name>
    <name type="synonym">Panicum italicum</name>
    <dbReference type="NCBI Taxonomy" id="4555"/>
    <lineage>
        <taxon>Eukaryota</taxon>
        <taxon>Viridiplantae</taxon>
        <taxon>Streptophyta</taxon>
        <taxon>Embryophyta</taxon>
        <taxon>Tracheophyta</taxon>
        <taxon>Spermatophyta</taxon>
        <taxon>Magnoliopsida</taxon>
        <taxon>Liliopsida</taxon>
        <taxon>Poales</taxon>
        <taxon>Poaceae</taxon>
        <taxon>PACMAD clade</taxon>
        <taxon>Panicoideae</taxon>
        <taxon>Panicodae</taxon>
        <taxon>Paniceae</taxon>
        <taxon>Cenchrinae</taxon>
        <taxon>Setaria</taxon>
    </lineage>
</organism>
<evidence type="ECO:0000313" key="7">
    <source>
        <dbReference type="EMBL" id="RCV44499.1"/>
    </source>
</evidence>
<dbReference type="GO" id="GO:0046983">
    <property type="term" value="F:protein dimerization activity"/>
    <property type="evidence" value="ECO:0007669"/>
    <property type="project" value="InterPro"/>
</dbReference>
<comment type="similarity">
    <text evidence="1">Belongs to the bHLH protein family.</text>
</comment>
<protein>
    <recommendedName>
        <fullName evidence="8">BHLH domain-containing protein</fullName>
    </recommendedName>
</protein>
<evidence type="ECO:0000256" key="2">
    <source>
        <dbReference type="ARBA" id="ARBA00023015"/>
    </source>
</evidence>
<dbReference type="Gene3D" id="4.10.280.10">
    <property type="entry name" value="Helix-loop-helix DNA-binding domain"/>
    <property type="match status" value="1"/>
</dbReference>